<dbReference type="PANTHER" id="PTHR45689:SF5">
    <property type="entry name" value="I[[H]] CHANNEL, ISOFORM E"/>
    <property type="match status" value="1"/>
</dbReference>
<dbReference type="OrthoDB" id="421226at2759"/>
<feature type="non-terminal residue" evidence="7">
    <location>
        <position position="758"/>
    </location>
</feature>
<keyword evidence="8" id="KW-1185">Reference proteome</keyword>
<organism evidence="7 8">
    <name type="scientific">Owenia fusiformis</name>
    <name type="common">Polychaete worm</name>
    <dbReference type="NCBI Taxonomy" id="6347"/>
    <lineage>
        <taxon>Eukaryota</taxon>
        <taxon>Metazoa</taxon>
        <taxon>Spiralia</taxon>
        <taxon>Lophotrochozoa</taxon>
        <taxon>Annelida</taxon>
        <taxon>Polychaeta</taxon>
        <taxon>Sedentaria</taxon>
        <taxon>Canalipalpata</taxon>
        <taxon>Sabellida</taxon>
        <taxon>Oweniida</taxon>
        <taxon>Oweniidae</taxon>
        <taxon>Owenia</taxon>
    </lineage>
</organism>
<evidence type="ECO:0000256" key="1">
    <source>
        <dbReference type="ARBA" id="ARBA00004141"/>
    </source>
</evidence>
<dbReference type="GO" id="GO:0035725">
    <property type="term" value="P:sodium ion transmembrane transport"/>
    <property type="evidence" value="ECO:0007669"/>
    <property type="project" value="TreeGrafter"/>
</dbReference>
<dbReference type="GO" id="GO:0003254">
    <property type="term" value="P:regulation of membrane depolarization"/>
    <property type="evidence" value="ECO:0007669"/>
    <property type="project" value="TreeGrafter"/>
</dbReference>
<feature type="region of interest" description="Disordered" evidence="5">
    <location>
        <begin position="279"/>
        <end position="299"/>
    </location>
</feature>
<dbReference type="SUPFAM" id="SSF51206">
    <property type="entry name" value="cAMP-binding domain-like"/>
    <property type="match status" value="1"/>
</dbReference>
<feature type="transmembrane region" description="Helical" evidence="6">
    <location>
        <begin position="582"/>
        <end position="602"/>
    </location>
</feature>
<feature type="transmembrane region" description="Helical" evidence="6">
    <location>
        <begin position="433"/>
        <end position="457"/>
    </location>
</feature>
<feature type="region of interest" description="Disordered" evidence="5">
    <location>
        <begin position="18"/>
        <end position="46"/>
    </location>
</feature>
<feature type="compositionally biased region" description="Basic and acidic residues" evidence="5">
    <location>
        <begin position="21"/>
        <end position="32"/>
    </location>
</feature>
<evidence type="ECO:0000256" key="5">
    <source>
        <dbReference type="SAM" id="MobiDB-lite"/>
    </source>
</evidence>
<dbReference type="Pfam" id="PF08412">
    <property type="entry name" value="Ion_trans_N"/>
    <property type="match status" value="1"/>
</dbReference>
<feature type="region of interest" description="Disordered" evidence="5">
    <location>
        <begin position="92"/>
        <end position="226"/>
    </location>
</feature>
<gene>
    <name evidence="7" type="ORF">OFUS_LOCUS21527</name>
</gene>
<comment type="caution">
    <text evidence="7">The sequence shown here is derived from an EMBL/GenBank/DDBJ whole genome shotgun (WGS) entry which is preliminary data.</text>
</comment>
<dbReference type="InterPro" id="IPR013621">
    <property type="entry name" value="Ion_trans_N"/>
</dbReference>
<reference evidence="7" key="1">
    <citation type="submission" date="2022-03" db="EMBL/GenBank/DDBJ databases">
        <authorList>
            <person name="Martin C."/>
        </authorList>
    </citation>
    <scope>NUCLEOTIDE SEQUENCE</scope>
</reference>
<comment type="subcellular location">
    <subcellularLocation>
        <location evidence="1">Membrane</location>
        <topology evidence="1">Multi-pass membrane protein</topology>
    </subcellularLocation>
</comment>
<accession>A0A8J1XUW9</accession>
<evidence type="ECO:0000313" key="7">
    <source>
        <dbReference type="EMBL" id="CAH1797196.1"/>
    </source>
</evidence>
<feature type="compositionally biased region" description="Polar residues" evidence="5">
    <location>
        <begin position="133"/>
        <end position="191"/>
    </location>
</feature>
<protein>
    <submittedName>
        <fullName evidence="7">Uncharacterized protein</fullName>
    </submittedName>
</protein>
<dbReference type="Gene3D" id="1.10.287.70">
    <property type="match status" value="1"/>
</dbReference>
<dbReference type="InterPro" id="IPR005821">
    <property type="entry name" value="Ion_trans_dom"/>
</dbReference>
<proteinExistence type="predicted"/>
<keyword evidence="4 6" id="KW-0472">Membrane</keyword>
<keyword evidence="3 6" id="KW-1133">Transmembrane helix</keyword>
<feature type="transmembrane region" description="Helical" evidence="6">
    <location>
        <begin position="663"/>
        <end position="688"/>
    </location>
</feature>
<evidence type="ECO:0000256" key="4">
    <source>
        <dbReference type="ARBA" id="ARBA00023136"/>
    </source>
</evidence>
<evidence type="ECO:0000313" key="8">
    <source>
        <dbReference type="Proteomes" id="UP000749559"/>
    </source>
</evidence>
<dbReference type="Proteomes" id="UP000749559">
    <property type="component" value="Unassembled WGS sequence"/>
</dbReference>
<keyword evidence="2 6" id="KW-0812">Transmembrane</keyword>
<evidence type="ECO:0000256" key="3">
    <source>
        <dbReference type="ARBA" id="ARBA00022989"/>
    </source>
</evidence>
<evidence type="ECO:0000256" key="6">
    <source>
        <dbReference type="SAM" id="Phobius"/>
    </source>
</evidence>
<dbReference type="Gene3D" id="1.10.287.630">
    <property type="entry name" value="Helix hairpin bin"/>
    <property type="match status" value="1"/>
</dbReference>
<feature type="compositionally biased region" description="Basic residues" evidence="5">
    <location>
        <begin position="120"/>
        <end position="129"/>
    </location>
</feature>
<dbReference type="GO" id="GO:0098855">
    <property type="term" value="C:HCN channel complex"/>
    <property type="evidence" value="ECO:0007669"/>
    <property type="project" value="TreeGrafter"/>
</dbReference>
<sequence>MTSNSPKGVDLEAVRALLRRGVSEHKTHERRRDSGKRKGNGMLGNTAAIDMPLSQFPCLERPPDIDMPIAEMEVEEFEKKVQDNTESIKRAMDKVNAGLRQRSSSLGTDDYDTHFELKGKSKRGNKGFKRAQSVKSRMLSNQSADHNCNNGPVSGSASSTSQPSEPPTNTNNNGLPSDSTTGVDNQGTRQNAGAPPEEESANNTQSQHQESIANDTSTASQNGTVPGLSSIIRKAMGAGGSSSGAAARPSSFISQRFGSIKSRKLPSFKLQRVPSLPDYQTATNTRINTPRTLNGQDSQLNPTITITVESDDESIMSDYINPNQNYKDPNMISPVDMSGSKKDGIQFIGDEASLYGTPKEELPIQDDESSASDIKVHSGGSFLRDQIISFFQPSVDNKLAMKLFGNRSALMREKQRQTAAGNWVIHPCSNFRFYWDLFMLILLIANLIILPVAISFFNDDLSPRWIVFNSVSDTVFLLDLVINFRTGVIANDFADEIILEPKRIAIHYLKTWFVLDLVSSLPLDYILLIFSPDNNYNQLVHAGRALRVFRLVKLLSLLRLLRLSRLVRYVSQWEEVSGFLNYAGMFMGFFNLILLMLLLGHWNGCLQYLVPMIQDFPSNSWVAINELEDALWWEQYTWALFKALSHMLCIGYGRFPPKSMTDVWLTMVSMLTGATCYALFVGHATTLIQQFDTSKRLYREKCKQVEEYMIYRKLPRSLRQRILEYYEHRFQGKMFDEESILDELSECLKEEVINYNCR</sequence>
<dbReference type="InterPro" id="IPR018490">
    <property type="entry name" value="cNMP-bd_dom_sf"/>
</dbReference>
<dbReference type="GO" id="GO:0005249">
    <property type="term" value="F:voltage-gated potassium channel activity"/>
    <property type="evidence" value="ECO:0007669"/>
    <property type="project" value="TreeGrafter"/>
</dbReference>
<feature type="compositionally biased region" description="Polar residues" evidence="5">
    <location>
        <begin position="201"/>
        <end position="224"/>
    </location>
</feature>
<dbReference type="AlphaFoldDB" id="A0A8J1XUW9"/>
<dbReference type="InterPro" id="IPR051413">
    <property type="entry name" value="K/Na_HCN_channel"/>
</dbReference>
<dbReference type="Pfam" id="PF00520">
    <property type="entry name" value="Ion_trans"/>
    <property type="match status" value="1"/>
</dbReference>
<evidence type="ECO:0000256" key="2">
    <source>
        <dbReference type="ARBA" id="ARBA00022692"/>
    </source>
</evidence>
<dbReference type="EMBL" id="CAIIXF020000010">
    <property type="protein sequence ID" value="CAH1797196.1"/>
    <property type="molecule type" value="Genomic_DNA"/>
</dbReference>
<dbReference type="PANTHER" id="PTHR45689">
    <property type="entry name" value="I[[H]] CHANNEL, ISOFORM E"/>
    <property type="match status" value="1"/>
</dbReference>
<name>A0A8J1XUW9_OWEFU</name>
<dbReference type="SUPFAM" id="SSF81324">
    <property type="entry name" value="Voltage-gated potassium channels"/>
    <property type="match status" value="1"/>
</dbReference>